<comment type="caution">
    <text evidence="2">The sequence shown here is derived from an EMBL/GenBank/DDBJ whole genome shotgun (WGS) entry which is preliminary data.</text>
</comment>
<protein>
    <submittedName>
        <fullName evidence="2">Uncharacterized protein</fullName>
    </submittedName>
</protein>
<keyword evidence="3" id="KW-1185">Reference proteome</keyword>
<evidence type="ECO:0000313" key="2">
    <source>
        <dbReference type="EMBL" id="GFU36808.1"/>
    </source>
</evidence>
<gene>
    <name evidence="2" type="ORF">NPIL_702421</name>
</gene>
<evidence type="ECO:0000256" key="1">
    <source>
        <dbReference type="SAM" id="MobiDB-lite"/>
    </source>
</evidence>
<dbReference type="Proteomes" id="UP000887013">
    <property type="component" value="Unassembled WGS sequence"/>
</dbReference>
<organism evidence="2 3">
    <name type="scientific">Nephila pilipes</name>
    <name type="common">Giant wood spider</name>
    <name type="synonym">Nephila maculata</name>
    <dbReference type="NCBI Taxonomy" id="299642"/>
    <lineage>
        <taxon>Eukaryota</taxon>
        <taxon>Metazoa</taxon>
        <taxon>Ecdysozoa</taxon>
        <taxon>Arthropoda</taxon>
        <taxon>Chelicerata</taxon>
        <taxon>Arachnida</taxon>
        <taxon>Araneae</taxon>
        <taxon>Araneomorphae</taxon>
        <taxon>Entelegynae</taxon>
        <taxon>Araneoidea</taxon>
        <taxon>Nephilidae</taxon>
        <taxon>Nephila</taxon>
    </lineage>
</organism>
<feature type="compositionally biased region" description="Polar residues" evidence="1">
    <location>
        <begin position="24"/>
        <end position="33"/>
    </location>
</feature>
<proteinExistence type="predicted"/>
<dbReference type="AlphaFoldDB" id="A0A8X6UPF7"/>
<reference evidence="2" key="1">
    <citation type="submission" date="2020-08" db="EMBL/GenBank/DDBJ databases">
        <title>Multicomponent nature underlies the extraordinary mechanical properties of spider dragline silk.</title>
        <authorList>
            <person name="Kono N."/>
            <person name="Nakamura H."/>
            <person name="Mori M."/>
            <person name="Yoshida Y."/>
            <person name="Ohtoshi R."/>
            <person name="Malay A.D."/>
            <person name="Moran D.A.P."/>
            <person name="Tomita M."/>
            <person name="Numata K."/>
            <person name="Arakawa K."/>
        </authorList>
    </citation>
    <scope>NUCLEOTIDE SEQUENCE</scope>
</reference>
<name>A0A8X6UPF7_NEPPI</name>
<dbReference type="EMBL" id="BMAW01084077">
    <property type="protein sequence ID" value="GFU36808.1"/>
    <property type="molecule type" value="Genomic_DNA"/>
</dbReference>
<accession>A0A8X6UPF7</accession>
<evidence type="ECO:0000313" key="3">
    <source>
        <dbReference type="Proteomes" id="UP000887013"/>
    </source>
</evidence>
<sequence length="88" mass="10126">MKTQNRNKIIVHSEIRSDVSYAQALNTNSQQQMEPLGRESAEPTITTEQRKPRNKNPENNQAQNGFFMFDAIKELKSFFILFPGLLQA</sequence>
<feature type="region of interest" description="Disordered" evidence="1">
    <location>
        <begin position="24"/>
        <end position="62"/>
    </location>
</feature>